<dbReference type="SUPFAM" id="SSF75005">
    <property type="entry name" value="Arabinanase/levansucrase/invertase"/>
    <property type="match status" value="1"/>
</dbReference>
<reference evidence="1 2" key="1">
    <citation type="submission" date="2017-11" db="EMBL/GenBank/DDBJ databases">
        <title>Comparitive Functional Genomics of Dry Heat Resistant strains isolated from the Viking Spacecraft.</title>
        <authorList>
            <person name="Seuylemezian A."/>
            <person name="Cooper K."/>
            <person name="Vaishampayan P."/>
        </authorList>
    </citation>
    <scope>NUCLEOTIDE SEQUENCE [LARGE SCALE GENOMIC DNA]</scope>
    <source>
        <strain evidence="1 2">V1-29</strain>
    </source>
</reference>
<gene>
    <name evidence="1" type="ORF">CUU66_01190</name>
</gene>
<dbReference type="RefSeq" id="WP_101639849.1">
    <property type="nucleotide sequence ID" value="NZ_PGUY01000002.1"/>
</dbReference>
<dbReference type="AlphaFoldDB" id="A0A2N5MBS5"/>
<evidence type="ECO:0008006" key="3">
    <source>
        <dbReference type="Google" id="ProtNLM"/>
    </source>
</evidence>
<dbReference type="OrthoDB" id="2404754at2"/>
<keyword evidence="2" id="KW-1185">Reference proteome</keyword>
<dbReference type="Proteomes" id="UP000234748">
    <property type="component" value="Unassembled WGS sequence"/>
</dbReference>
<sequence>MADLIAKGLANKVNSQLAKITPQVEMLGRGRRAGEEELNAQSYTRHSPVLLDIKTSDGTGQATHPDVIFIESGFGSAKWRYWMVMSPYKDNNNQLGNPEVLASHDGLIWEVPSGLTNPITPAVGSPSYYSDAVLVHYNNQLYLFYRLSDLKSTPNHDEIHLKTSLDGVTWTKPQL</sequence>
<proteinExistence type="predicted"/>
<accession>A0A2N5MBS5</accession>
<protein>
    <recommendedName>
        <fullName evidence="3">Sialidase domain-containing protein</fullName>
    </recommendedName>
</protein>
<organism evidence="1 2">
    <name type="scientific">Peribacillus deserti</name>
    <dbReference type="NCBI Taxonomy" id="673318"/>
    <lineage>
        <taxon>Bacteria</taxon>
        <taxon>Bacillati</taxon>
        <taxon>Bacillota</taxon>
        <taxon>Bacilli</taxon>
        <taxon>Bacillales</taxon>
        <taxon>Bacillaceae</taxon>
        <taxon>Peribacillus</taxon>
    </lineage>
</organism>
<evidence type="ECO:0000313" key="2">
    <source>
        <dbReference type="Proteomes" id="UP000234748"/>
    </source>
</evidence>
<evidence type="ECO:0000313" key="1">
    <source>
        <dbReference type="EMBL" id="PLT31801.1"/>
    </source>
</evidence>
<dbReference type="EMBL" id="PGUY01000002">
    <property type="protein sequence ID" value="PLT31801.1"/>
    <property type="molecule type" value="Genomic_DNA"/>
</dbReference>
<dbReference type="InterPro" id="IPR023296">
    <property type="entry name" value="Glyco_hydro_beta-prop_sf"/>
</dbReference>
<name>A0A2N5MBS5_9BACI</name>
<comment type="caution">
    <text evidence="1">The sequence shown here is derived from an EMBL/GenBank/DDBJ whole genome shotgun (WGS) entry which is preliminary data.</text>
</comment>